<dbReference type="Pfam" id="PF00503">
    <property type="entry name" value="G-alpha"/>
    <property type="match status" value="1"/>
</dbReference>
<protein>
    <submittedName>
        <fullName evidence="6">Uncharacterized protein</fullName>
    </submittedName>
</protein>
<accession>A0A914BYJ3</accession>
<keyword evidence="3" id="KW-0807">Transducer</keyword>
<dbReference type="WBParaSite" id="ACRNAN_Path_1291.g5054.t1">
    <property type="protein sequence ID" value="ACRNAN_Path_1291.g5054.t1"/>
    <property type="gene ID" value="ACRNAN_Path_1291.g5054"/>
</dbReference>
<dbReference type="GO" id="GO:0001664">
    <property type="term" value="F:G protein-coupled receptor binding"/>
    <property type="evidence" value="ECO:0007669"/>
    <property type="project" value="TreeGrafter"/>
</dbReference>
<evidence type="ECO:0000256" key="1">
    <source>
        <dbReference type="ARBA" id="ARBA00022741"/>
    </source>
</evidence>
<dbReference type="Proteomes" id="UP000887540">
    <property type="component" value="Unplaced"/>
</dbReference>
<proteinExistence type="predicted"/>
<evidence type="ECO:0000256" key="2">
    <source>
        <dbReference type="ARBA" id="ARBA00023134"/>
    </source>
</evidence>
<evidence type="ECO:0000313" key="5">
    <source>
        <dbReference type="Proteomes" id="UP000887540"/>
    </source>
</evidence>
<dbReference type="InterPro" id="IPR027417">
    <property type="entry name" value="P-loop_NTPase"/>
</dbReference>
<feature type="binding site" evidence="4">
    <location>
        <begin position="6"/>
        <end position="9"/>
    </location>
    <ligand>
        <name>GTP</name>
        <dbReference type="ChEBI" id="CHEBI:37565"/>
    </ligand>
</feature>
<dbReference type="PANTHER" id="PTHR10218">
    <property type="entry name" value="GTP-BINDING PROTEIN ALPHA SUBUNIT"/>
    <property type="match status" value="1"/>
</dbReference>
<dbReference type="SUPFAM" id="SSF52540">
    <property type="entry name" value="P-loop containing nucleoside triphosphate hydrolases"/>
    <property type="match status" value="1"/>
</dbReference>
<dbReference type="GO" id="GO:0031683">
    <property type="term" value="F:G-protein beta/gamma-subunit complex binding"/>
    <property type="evidence" value="ECO:0007669"/>
    <property type="project" value="InterPro"/>
</dbReference>
<feature type="binding site" evidence="4">
    <location>
        <position position="62"/>
    </location>
    <ligand>
        <name>GTP</name>
        <dbReference type="ChEBI" id="CHEBI:37565"/>
    </ligand>
</feature>
<dbReference type="GO" id="GO:0005737">
    <property type="term" value="C:cytoplasm"/>
    <property type="evidence" value="ECO:0007669"/>
    <property type="project" value="TreeGrafter"/>
</dbReference>
<dbReference type="InterPro" id="IPR001019">
    <property type="entry name" value="Gprotein_alpha_su"/>
</dbReference>
<dbReference type="GO" id="GO:0007188">
    <property type="term" value="P:adenylate cyclase-modulating G protein-coupled receptor signaling pathway"/>
    <property type="evidence" value="ECO:0007669"/>
    <property type="project" value="TreeGrafter"/>
</dbReference>
<evidence type="ECO:0000313" key="6">
    <source>
        <dbReference type="WBParaSite" id="ACRNAN_Path_1291.g5054.t1"/>
    </source>
</evidence>
<dbReference type="PANTHER" id="PTHR10218:SF225">
    <property type="entry name" value="GUANINE NUCLEOTIDE-BINDING PROTEIN ALPHA-10 SUBUNIT"/>
    <property type="match status" value="1"/>
</dbReference>
<evidence type="ECO:0000256" key="4">
    <source>
        <dbReference type="PIRSR" id="PIRSR601019-1"/>
    </source>
</evidence>
<sequence>MILFLNKTDLFAEKIKKISLDVLFPSYRGTLDYKEGIAYLKFEFSKQFKTSKQHLYVHETCATDTNQVEIVFRSVFDMILKKNLKGLMS</sequence>
<dbReference type="Gene3D" id="3.40.50.300">
    <property type="entry name" value="P-loop containing nucleotide triphosphate hydrolases"/>
    <property type="match status" value="1"/>
</dbReference>
<keyword evidence="2 4" id="KW-0342">GTP-binding</keyword>
<dbReference type="GO" id="GO:0005834">
    <property type="term" value="C:heterotrimeric G-protein complex"/>
    <property type="evidence" value="ECO:0007669"/>
    <property type="project" value="TreeGrafter"/>
</dbReference>
<reference evidence="6" key="1">
    <citation type="submission" date="2022-11" db="UniProtKB">
        <authorList>
            <consortium name="WormBaseParasite"/>
        </authorList>
    </citation>
    <scope>IDENTIFICATION</scope>
</reference>
<dbReference type="AlphaFoldDB" id="A0A914BYJ3"/>
<dbReference type="PROSITE" id="PS51882">
    <property type="entry name" value="G_ALPHA"/>
    <property type="match status" value="1"/>
</dbReference>
<evidence type="ECO:0000256" key="3">
    <source>
        <dbReference type="ARBA" id="ARBA00023224"/>
    </source>
</evidence>
<keyword evidence="5" id="KW-1185">Reference proteome</keyword>
<dbReference type="GO" id="GO:0005525">
    <property type="term" value="F:GTP binding"/>
    <property type="evidence" value="ECO:0007669"/>
    <property type="project" value="UniProtKB-KW"/>
</dbReference>
<keyword evidence="1 4" id="KW-0547">Nucleotide-binding</keyword>
<dbReference type="GO" id="GO:0003924">
    <property type="term" value="F:GTPase activity"/>
    <property type="evidence" value="ECO:0007669"/>
    <property type="project" value="InterPro"/>
</dbReference>
<organism evidence="5 6">
    <name type="scientific">Acrobeloides nanus</name>
    <dbReference type="NCBI Taxonomy" id="290746"/>
    <lineage>
        <taxon>Eukaryota</taxon>
        <taxon>Metazoa</taxon>
        <taxon>Ecdysozoa</taxon>
        <taxon>Nematoda</taxon>
        <taxon>Chromadorea</taxon>
        <taxon>Rhabditida</taxon>
        <taxon>Tylenchina</taxon>
        <taxon>Cephalobomorpha</taxon>
        <taxon>Cephaloboidea</taxon>
        <taxon>Cephalobidae</taxon>
        <taxon>Acrobeloides</taxon>
    </lineage>
</organism>
<dbReference type="FunFam" id="3.40.50.300:FF:000720">
    <property type="entry name" value="Guanine nucleotide-binding protein G(k) subunit alpha"/>
    <property type="match status" value="1"/>
</dbReference>
<name>A0A914BYJ3_9BILA</name>